<comment type="caution">
    <text evidence="2">The sequence shown here is derived from an EMBL/GenBank/DDBJ whole genome shotgun (WGS) entry which is preliminary data.</text>
</comment>
<dbReference type="InterPro" id="IPR041324">
    <property type="entry name" value="AgI/II_N"/>
</dbReference>
<dbReference type="STRING" id="1469647.BC351_11620"/>
<sequence>MQSETKRDEKPQQVEVDKGLLNVEITLPASMFKGQDVEQVITQAKAEGVKEATKNEDGSITYKMSKSVHTELVKEMEAQILKTIEDVKSGKNFPSIKDVSYNKPFSEFTLTVDKEAYEKSFDGFASLGIGLSSMYYQLFNGVSSDKNKVTINIKDEKTGSVFKTVVYPDALEKMK</sequence>
<keyword evidence="3" id="KW-1185">Reference proteome</keyword>
<name>A0A1V4H8R0_9BACL</name>
<dbReference type="AlphaFoldDB" id="A0A1V4H8R0"/>
<accession>A0A1V4H8R0</accession>
<dbReference type="Proteomes" id="UP000190626">
    <property type="component" value="Unassembled WGS sequence"/>
</dbReference>
<proteinExistence type="predicted"/>
<dbReference type="Pfam" id="PF18652">
    <property type="entry name" value="Adhesin_P1_N"/>
    <property type="match status" value="1"/>
</dbReference>
<evidence type="ECO:0000313" key="2">
    <source>
        <dbReference type="EMBL" id="OPH47320.1"/>
    </source>
</evidence>
<feature type="domain" description="Antigen I/II N-terminal" evidence="1">
    <location>
        <begin position="23"/>
        <end position="120"/>
    </location>
</feature>
<dbReference type="EMBL" id="MBTG01000066">
    <property type="protein sequence ID" value="OPH47320.1"/>
    <property type="molecule type" value="Genomic_DNA"/>
</dbReference>
<protein>
    <recommendedName>
        <fullName evidence="1">Antigen I/II N-terminal domain-containing protein</fullName>
    </recommendedName>
</protein>
<evidence type="ECO:0000313" key="3">
    <source>
        <dbReference type="Proteomes" id="UP000190626"/>
    </source>
</evidence>
<organism evidence="2 3">
    <name type="scientific">Paenibacillus ferrarius</name>
    <dbReference type="NCBI Taxonomy" id="1469647"/>
    <lineage>
        <taxon>Bacteria</taxon>
        <taxon>Bacillati</taxon>
        <taxon>Bacillota</taxon>
        <taxon>Bacilli</taxon>
        <taxon>Bacillales</taxon>
        <taxon>Paenibacillaceae</taxon>
        <taxon>Paenibacillus</taxon>
    </lineage>
</organism>
<gene>
    <name evidence="2" type="ORF">BC351_11620</name>
</gene>
<reference evidence="3" key="1">
    <citation type="submission" date="2016-07" db="EMBL/GenBank/DDBJ databases">
        <authorList>
            <person name="Florea S."/>
            <person name="Webb J.S."/>
            <person name="Jaromczyk J."/>
            <person name="Schardl C.L."/>
        </authorList>
    </citation>
    <scope>NUCLEOTIDE SEQUENCE [LARGE SCALE GENOMIC DNA]</scope>
    <source>
        <strain evidence="3">CY1</strain>
    </source>
</reference>
<evidence type="ECO:0000259" key="1">
    <source>
        <dbReference type="Pfam" id="PF18652"/>
    </source>
</evidence>